<dbReference type="GO" id="GO:0016829">
    <property type="term" value="F:lyase activity"/>
    <property type="evidence" value="ECO:0007669"/>
    <property type="project" value="UniProtKB-KW"/>
</dbReference>
<keyword evidence="5" id="KW-1185">Reference proteome</keyword>
<organism evidence="4 5">
    <name type="scientific">Pseudomonas batumici</name>
    <dbReference type="NCBI Taxonomy" id="226910"/>
    <lineage>
        <taxon>Bacteria</taxon>
        <taxon>Pseudomonadati</taxon>
        <taxon>Pseudomonadota</taxon>
        <taxon>Gammaproteobacteria</taxon>
        <taxon>Pseudomonadales</taxon>
        <taxon>Pseudomonadaceae</taxon>
        <taxon>Pseudomonas</taxon>
    </lineage>
</organism>
<dbReference type="AlphaFoldDB" id="A0A0C2IFU4"/>
<dbReference type="RefSeq" id="WP_052451166.1">
    <property type="nucleotide sequence ID" value="NZ_JXDG01000033.1"/>
</dbReference>
<dbReference type="Pfam" id="PF05426">
    <property type="entry name" value="Alginate_lyase"/>
    <property type="match status" value="1"/>
</dbReference>
<feature type="domain" description="Alginate lyase" evidence="3">
    <location>
        <begin position="59"/>
        <end position="309"/>
    </location>
</feature>
<evidence type="ECO:0000256" key="1">
    <source>
        <dbReference type="ARBA" id="ARBA00022729"/>
    </source>
</evidence>
<dbReference type="PATRIC" id="fig|226910.6.peg.2493"/>
<evidence type="ECO:0000256" key="2">
    <source>
        <dbReference type="ARBA" id="ARBA00023239"/>
    </source>
</evidence>
<dbReference type="EMBL" id="JXDG01000033">
    <property type="protein sequence ID" value="KIH83762.1"/>
    <property type="molecule type" value="Genomic_DNA"/>
</dbReference>
<dbReference type="InterPro" id="IPR008929">
    <property type="entry name" value="Chondroitin_lyas"/>
</dbReference>
<protein>
    <recommendedName>
        <fullName evidence="3">Alginate lyase domain-containing protein</fullName>
    </recommendedName>
</protein>
<name>A0A0C2IFU4_9PSED</name>
<dbReference type="STRING" id="226910.UCMB321_2504"/>
<keyword evidence="2" id="KW-0456">Lyase</keyword>
<proteinExistence type="predicted"/>
<evidence type="ECO:0000259" key="3">
    <source>
        <dbReference type="Pfam" id="PF05426"/>
    </source>
</evidence>
<dbReference type="SUPFAM" id="SSF48230">
    <property type="entry name" value="Chondroitin AC/alginate lyase"/>
    <property type="match status" value="1"/>
</dbReference>
<accession>A0A0C2IFU4</accession>
<evidence type="ECO:0000313" key="4">
    <source>
        <dbReference type="EMBL" id="KIH83762.1"/>
    </source>
</evidence>
<keyword evidence="1" id="KW-0732">Signal</keyword>
<reference evidence="4 5" key="1">
    <citation type="submission" date="2015-01" db="EMBL/GenBank/DDBJ databases">
        <title>Complete genome of Pseudomonas batumici UCM B-321 producer of the batumin antibiotic with strong antistaphilococcal and potential anticancer activity.</title>
        <authorList>
            <person name="Klochko V.V."/>
            <person name="Zelena L.B."/>
            <person name="Elena K.A."/>
            <person name="Reva O.N."/>
        </authorList>
    </citation>
    <scope>NUCLEOTIDE SEQUENCE [LARGE SCALE GENOMIC DNA]</scope>
    <source>
        <strain evidence="4 5">UCM B-321</strain>
    </source>
</reference>
<dbReference type="Proteomes" id="UP000031535">
    <property type="component" value="Unassembled WGS sequence"/>
</dbReference>
<comment type="caution">
    <text evidence="4">The sequence shown here is derived from an EMBL/GenBank/DDBJ whole genome shotgun (WGS) entry which is preliminary data.</text>
</comment>
<dbReference type="GO" id="GO:0042597">
    <property type="term" value="C:periplasmic space"/>
    <property type="evidence" value="ECO:0007669"/>
    <property type="project" value="InterPro"/>
</dbReference>
<sequence>MQGRVLNVVGLIIGLCVVNVANAENQNFVHPGMLSTNDDFARAKRLVTSKTSPAIDSWNLLEKSPYAAANYAPNPVDRVVRGNPSWGKDNYASLFRDAAAAYQLAVRWKISGNIDYANASIRVLDAWADKLTDVIGTSDKYLASGIYGYELANAAEIMRTYPGWKKFPQFQGMMLKVFYPMNHDFITKHNGYGEAGLHYWANWDLVNLASMMAIGILTDRHDIYKESMNYVLHGLGNGAFNNAMWAVYPGTGKEVGLAQVQESGRDQGHSTLDIAIIGVICQMAWSQGDDLFSFNHNLALKASEYVAKYNLLYDVPWTNYTTSDGSIQTQISSGSRGSTRPMWTLIYNHYAGIKHLEAPYTKKMMDNFGPEAGAYGSNSGGFDQLGYGSLLFTNYQEAAAGKR</sequence>
<dbReference type="InterPro" id="IPR008397">
    <property type="entry name" value="Alginate_lyase_dom"/>
</dbReference>
<gene>
    <name evidence="4" type="ORF">UCMB321_2504</name>
</gene>
<dbReference type="Gene3D" id="1.50.10.100">
    <property type="entry name" value="Chondroitin AC/alginate lyase"/>
    <property type="match status" value="1"/>
</dbReference>
<evidence type="ECO:0000313" key="5">
    <source>
        <dbReference type="Proteomes" id="UP000031535"/>
    </source>
</evidence>